<dbReference type="AlphaFoldDB" id="A0A4Y6PS07"/>
<feature type="signal peptide" evidence="1">
    <location>
        <begin position="1"/>
        <end position="20"/>
    </location>
</feature>
<organism evidence="2 3">
    <name type="scientific">Persicimonas caeni</name>
    <dbReference type="NCBI Taxonomy" id="2292766"/>
    <lineage>
        <taxon>Bacteria</taxon>
        <taxon>Deltaproteobacteria</taxon>
        <taxon>Bradymonadales</taxon>
        <taxon>Bradymonadaceae</taxon>
        <taxon>Persicimonas</taxon>
    </lineage>
</organism>
<name>A0A4Y6PS07_PERCE</name>
<sequence>MNRLLHITALLAGASALLCAALWATVWTPGEGVVSAGADIADLFGVPDTPTQKFQRALDHMGHEPPRAFDLNGNTVYFSVNFVDYSPIEALKRYQDEFVYGGINQKSYTSLKAASTREALEDMLTGGVVPTTVSKDYVAMGGGLAENRAQTADELARLGRDFAAGRLAKKFRAYRHIEAFREPGSRWTTVVATWSDESFDYRKMVAGSRVAGQRGDGTIPACPGCTRLQRFEDLDPSADHVDYTFIGPVGVHETLAFYDRVLPARGWEHAPSSAVLERARRLNLPLPNASTRQYRRGEQTLTLVVYAAENGETAAHLSLAK</sequence>
<feature type="chain" id="PRO_5030106328" evidence="1">
    <location>
        <begin position="21"/>
        <end position="321"/>
    </location>
</feature>
<reference evidence="2 3" key="1">
    <citation type="submission" date="2019-06" db="EMBL/GenBank/DDBJ databases">
        <title>Persicimonas caeni gen. nov., sp. nov., a predatory bacterium isolated from solar saltern.</title>
        <authorList>
            <person name="Wang S."/>
        </authorList>
    </citation>
    <scope>NUCLEOTIDE SEQUENCE [LARGE SCALE GENOMIC DNA]</scope>
    <source>
        <strain evidence="2 3">YN101</strain>
    </source>
</reference>
<evidence type="ECO:0000313" key="2">
    <source>
        <dbReference type="EMBL" id="QDG51122.1"/>
    </source>
</evidence>
<evidence type="ECO:0000256" key="1">
    <source>
        <dbReference type="SAM" id="SignalP"/>
    </source>
</evidence>
<accession>A0A4Y6PS07</accession>
<protein>
    <submittedName>
        <fullName evidence="2">Uncharacterized protein</fullName>
    </submittedName>
</protein>
<dbReference type="Proteomes" id="UP000315995">
    <property type="component" value="Chromosome"/>
</dbReference>
<dbReference type="EMBL" id="CP041186">
    <property type="protein sequence ID" value="QDG51122.1"/>
    <property type="molecule type" value="Genomic_DNA"/>
</dbReference>
<proteinExistence type="predicted"/>
<keyword evidence="1" id="KW-0732">Signal</keyword>
<accession>A0A5B8Y7H6</accession>
<keyword evidence="3" id="KW-1185">Reference proteome</keyword>
<evidence type="ECO:0000313" key="3">
    <source>
        <dbReference type="Proteomes" id="UP000315995"/>
    </source>
</evidence>
<dbReference type="RefSeq" id="WP_141197607.1">
    <property type="nucleotide sequence ID" value="NZ_CP041186.1"/>
</dbReference>
<gene>
    <name evidence="2" type="ORF">FIV42_10360</name>
</gene>
<dbReference type="OrthoDB" id="5497569at2"/>